<proteinExistence type="predicted"/>
<evidence type="ECO:0000313" key="3">
    <source>
        <dbReference type="EMBL" id="OQR85242.1"/>
    </source>
</evidence>
<protein>
    <recommendedName>
        <fullName evidence="2">WW domain-containing protein</fullName>
    </recommendedName>
</protein>
<evidence type="ECO:0000259" key="2">
    <source>
        <dbReference type="PROSITE" id="PS50020"/>
    </source>
</evidence>
<dbReference type="Gene3D" id="2.20.70.10">
    <property type="match status" value="1"/>
</dbReference>
<name>A0A1V9YHQ4_ACHHY</name>
<feature type="compositionally biased region" description="Basic and acidic residues" evidence="1">
    <location>
        <begin position="164"/>
        <end position="174"/>
    </location>
</feature>
<keyword evidence="4" id="KW-1185">Reference proteome</keyword>
<dbReference type="EMBL" id="JNBR01001735">
    <property type="protein sequence ID" value="OQR85242.1"/>
    <property type="molecule type" value="Genomic_DNA"/>
</dbReference>
<dbReference type="OrthoDB" id="77166at2759"/>
<evidence type="ECO:0000256" key="1">
    <source>
        <dbReference type="SAM" id="MobiDB-lite"/>
    </source>
</evidence>
<reference evidence="3 4" key="1">
    <citation type="journal article" date="2014" name="Genome Biol. Evol.">
        <title>The secreted proteins of Achlya hypogyna and Thraustotheca clavata identify the ancestral oomycete secretome and reveal gene acquisitions by horizontal gene transfer.</title>
        <authorList>
            <person name="Misner I."/>
            <person name="Blouin N."/>
            <person name="Leonard G."/>
            <person name="Richards T.A."/>
            <person name="Lane C.E."/>
        </authorList>
    </citation>
    <scope>NUCLEOTIDE SEQUENCE [LARGE SCALE GENOMIC DNA]</scope>
    <source>
        <strain evidence="3 4">ATCC 48635</strain>
    </source>
</reference>
<dbReference type="InterPro" id="IPR001202">
    <property type="entry name" value="WW_dom"/>
</dbReference>
<dbReference type="InterPro" id="IPR036020">
    <property type="entry name" value="WW_dom_sf"/>
</dbReference>
<accession>A0A1V9YHQ4</accession>
<dbReference type="PROSITE" id="PS50020">
    <property type="entry name" value="WW_DOMAIN_2"/>
    <property type="match status" value="1"/>
</dbReference>
<evidence type="ECO:0000313" key="4">
    <source>
        <dbReference type="Proteomes" id="UP000243579"/>
    </source>
</evidence>
<sequence length="174" mass="19040">MTWEARCNQQGYTYYVNTTTGVMQWASPAATTPYPEAEEAITIENDAQSSSSSDIADSESGDECETLLTDAKKLDRSLGLPRLVQTTIYRALSWVVWEAWQSHREFGAFVARAAQVVINAVPVPQLASYLLHPPRPMLVHPQAIPPAFIPGSPKSASFNTTDADGEHVSVEDMA</sequence>
<gene>
    <name evidence="3" type="ORF">ACHHYP_12053</name>
</gene>
<dbReference type="Proteomes" id="UP000243579">
    <property type="component" value="Unassembled WGS sequence"/>
</dbReference>
<dbReference type="SUPFAM" id="SSF51045">
    <property type="entry name" value="WW domain"/>
    <property type="match status" value="1"/>
</dbReference>
<dbReference type="AlphaFoldDB" id="A0A1V9YHQ4"/>
<feature type="region of interest" description="Disordered" evidence="1">
    <location>
        <begin position="154"/>
        <end position="174"/>
    </location>
</feature>
<feature type="domain" description="WW" evidence="2">
    <location>
        <begin position="1"/>
        <end position="30"/>
    </location>
</feature>
<comment type="caution">
    <text evidence="3">The sequence shown here is derived from an EMBL/GenBank/DDBJ whole genome shotgun (WGS) entry which is preliminary data.</text>
</comment>
<organism evidence="3 4">
    <name type="scientific">Achlya hypogyna</name>
    <name type="common">Oomycete</name>
    <name type="synonym">Protoachlya hypogyna</name>
    <dbReference type="NCBI Taxonomy" id="1202772"/>
    <lineage>
        <taxon>Eukaryota</taxon>
        <taxon>Sar</taxon>
        <taxon>Stramenopiles</taxon>
        <taxon>Oomycota</taxon>
        <taxon>Saprolegniomycetes</taxon>
        <taxon>Saprolegniales</taxon>
        <taxon>Achlyaceae</taxon>
        <taxon>Achlya</taxon>
    </lineage>
</organism>